<organism evidence="1 2">
    <name type="scientific">Basidiobolus ranarum</name>
    <dbReference type="NCBI Taxonomy" id="34480"/>
    <lineage>
        <taxon>Eukaryota</taxon>
        <taxon>Fungi</taxon>
        <taxon>Fungi incertae sedis</taxon>
        <taxon>Zoopagomycota</taxon>
        <taxon>Entomophthoromycotina</taxon>
        <taxon>Basidiobolomycetes</taxon>
        <taxon>Basidiobolales</taxon>
        <taxon>Basidiobolaceae</taxon>
        <taxon>Basidiobolus</taxon>
    </lineage>
</organism>
<keyword evidence="2" id="KW-1185">Reference proteome</keyword>
<dbReference type="Proteomes" id="UP001479436">
    <property type="component" value="Unassembled WGS sequence"/>
</dbReference>
<name>A0ABR2WNL3_9FUNG</name>
<evidence type="ECO:0000313" key="2">
    <source>
        <dbReference type="Proteomes" id="UP001479436"/>
    </source>
</evidence>
<comment type="caution">
    <text evidence="1">The sequence shown here is derived from an EMBL/GenBank/DDBJ whole genome shotgun (WGS) entry which is preliminary data.</text>
</comment>
<protein>
    <submittedName>
        <fullName evidence="1">Uncharacterized protein</fullName>
    </submittedName>
</protein>
<dbReference type="EMBL" id="JASJQH010000729">
    <property type="protein sequence ID" value="KAK9763115.1"/>
    <property type="molecule type" value="Genomic_DNA"/>
</dbReference>
<evidence type="ECO:0000313" key="1">
    <source>
        <dbReference type="EMBL" id="KAK9763115.1"/>
    </source>
</evidence>
<accession>A0ABR2WNL3</accession>
<proteinExistence type="predicted"/>
<reference evidence="1 2" key="1">
    <citation type="submission" date="2023-04" db="EMBL/GenBank/DDBJ databases">
        <title>Genome of Basidiobolus ranarum AG-B5.</title>
        <authorList>
            <person name="Stajich J.E."/>
            <person name="Carter-House D."/>
            <person name="Gryganskyi A."/>
        </authorList>
    </citation>
    <scope>NUCLEOTIDE SEQUENCE [LARGE SCALE GENOMIC DNA]</scope>
    <source>
        <strain evidence="1 2">AG-B5</strain>
    </source>
</reference>
<sequence length="82" mass="9099">MKNNSYSEEEIKTSVKANILDVYDKIKAEISSRTVPTAPASNSKLFGCLPRQSQVCKGLCLLQRQSKPAAAFTCILYARKNM</sequence>
<gene>
    <name evidence="1" type="ORF">K7432_010510</name>
</gene>